<feature type="chain" id="PRO_5004519178" description="Secreted protein" evidence="1">
    <location>
        <begin position="22"/>
        <end position="224"/>
    </location>
</feature>
<evidence type="ECO:0000313" key="3">
    <source>
        <dbReference type="Proteomes" id="UP000016922"/>
    </source>
</evidence>
<accession>S3D2W2</accession>
<reference evidence="2 3" key="1">
    <citation type="journal article" date="2013" name="BMC Genomics">
        <title>Genomics-driven discovery of the pneumocandin biosynthetic gene cluster in the fungus Glarea lozoyensis.</title>
        <authorList>
            <person name="Chen L."/>
            <person name="Yue Q."/>
            <person name="Zhang X."/>
            <person name="Xiang M."/>
            <person name="Wang C."/>
            <person name="Li S."/>
            <person name="Che Y."/>
            <person name="Ortiz-Lopez F.J."/>
            <person name="Bills G.F."/>
            <person name="Liu X."/>
            <person name="An Z."/>
        </authorList>
    </citation>
    <scope>NUCLEOTIDE SEQUENCE [LARGE SCALE GENOMIC DNA]</scope>
    <source>
        <strain evidence="3">ATCC 20868 / MF5171</strain>
    </source>
</reference>
<dbReference type="PANTHER" id="PTHR38847">
    <property type="match status" value="1"/>
</dbReference>
<proteinExistence type="predicted"/>
<dbReference type="GeneID" id="19461356"/>
<keyword evidence="1" id="KW-0732">Signal</keyword>
<organism evidence="2 3">
    <name type="scientific">Glarea lozoyensis (strain ATCC 20868 / MF5171)</name>
    <dbReference type="NCBI Taxonomy" id="1116229"/>
    <lineage>
        <taxon>Eukaryota</taxon>
        <taxon>Fungi</taxon>
        <taxon>Dikarya</taxon>
        <taxon>Ascomycota</taxon>
        <taxon>Pezizomycotina</taxon>
        <taxon>Leotiomycetes</taxon>
        <taxon>Helotiales</taxon>
        <taxon>Helotiaceae</taxon>
        <taxon>Glarea</taxon>
    </lineage>
</organism>
<evidence type="ECO:0008006" key="4">
    <source>
        <dbReference type="Google" id="ProtNLM"/>
    </source>
</evidence>
<dbReference type="OrthoDB" id="3786236at2759"/>
<sequence length="224" mass="23397">MQLLQKPTFTLLLLNLSFTRAAPMETLAINSAPSDAQAKLLSMAYSGSGCPQGSASKEYDAQINSGRWFFDGISAQIGPNVPISKSTQNCEVQLSIQTAAGWRFAVRGKNAGSTSMTTRVNLQDGVAASSITTYNIAGVGSQGTVRNDFSGPRNGECSFSDPAPGPAYPHSNCGGGILIVDHRVSLSRGSSSSPVGSIELYGDGGSGPQNDNFVPLGALEWERC</sequence>
<name>S3D2W2_GLAL2</name>
<evidence type="ECO:0000313" key="2">
    <source>
        <dbReference type="EMBL" id="EPE26386.1"/>
    </source>
</evidence>
<dbReference type="RefSeq" id="XP_008085576.1">
    <property type="nucleotide sequence ID" value="XM_008087385.1"/>
</dbReference>
<protein>
    <recommendedName>
        <fullName evidence="4">Secreted protein</fullName>
    </recommendedName>
</protein>
<feature type="signal peptide" evidence="1">
    <location>
        <begin position="1"/>
        <end position="21"/>
    </location>
</feature>
<dbReference type="AlphaFoldDB" id="S3D2W2"/>
<dbReference type="Proteomes" id="UP000016922">
    <property type="component" value="Unassembled WGS sequence"/>
</dbReference>
<dbReference type="Pfam" id="PF14273">
    <property type="entry name" value="DUF4360"/>
    <property type="match status" value="1"/>
</dbReference>
<keyword evidence="3" id="KW-1185">Reference proteome</keyword>
<dbReference type="PANTHER" id="PTHR38847:SF1">
    <property type="entry name" value="PSEUDOURIDINE SYNTHASE RSUA_RLUA-LIKE DOMAIN-CONTAINING PROTEIN"/>
    <property type="match status" value="1"/>
</dbReference>
<dbReference type="InterPro" id="IPR025649">
    <property type="entry name" value="DUF4360"/>
</dbReference>
<gene>
    <name evidence="2" type="ORF">GLAREA_02299</name>
</gene>
<dbReference type="STRING" id="1116229.S3D2W2"/>
<dbReference type="KEGG" id="glz:GLAREA_02299"/>
<dbReference type="EMBL" id="KE145370">
    <property type="protein sequence ID" value="EPE26386.1"/>
    <property type="molecule type" value="Genomic_DNA"/>
</dbReference>
<evidence type="ECO:0000256" key="1">
    <source>
        <dbReference type="SAM" id="SignalP"/>
    </source>
</evidence>
<dbReference type="HOGENOM" id="CLU_1337425_0_0_1"/>